<keyword evidence="4" id="KW-1133">Transmembrane helix</keyword>
<protein>
    <submittedName>
        <fullName evidence="6">Putative c6 transcription factor</fullName>
    </submittedName>
</protein>
<feature type="transmembrane region" description="Helical" evidence="4">
    <location>
        <begin position="354"/>
        <end position="373"/>
    </location>
</feature>
<dbReference type="GO" id="GO:0000981">
    <property type="term" value="F:DNA-binding transcription factor activity, RNA polymerase II-specific"/>
    <property type="evidence" value="ECO:0007669"/>
    <property type="project" value="TreeGrafter"/>
</dbReference>
<evidence type="ECO:0000256" key="3">
    <source>
        <dbReference type="ARBA" id="ARBA00023242"/>
    </source>
</evidence>
<gene>
    <name evidence="6" type="ORF">UCRPC4_g01520</name>
</gene>
<evidence type="ECO:0000313" key="6">
    <source>
        <dbReference type="EMBL" id="KKY26501.1"/>
    </source>
</evidence>
<dbReference type="GO" id="GO:0006351">
    <property type="term" value="P:DNA-templated transcription"/>
    <property type="evidence" value="ECO:0007669"/>
    <property type="project" value="InterPro"/>
</dbReference>
<keyword evidence="1" id="KW-0805">Transcription regulation</keyword>
<dbReference type="Pfam" id="PF04082">
    <property type="entry name" value="Fungal_trans"/>
    <property type="match status" value="1"/>
</dbReference>
<dbReference type="PANTHER" id="PTHR47424">
    <property type="entry name" value="REGULATORY PROTEIN GAL4"/>
    <property type="match status" value="1"/>
</dbReference>
<dbReference type="EMBL" id="LCWF01000035">
    <property type="protein sequence ID" value="KKY26501.1"/>
    <property type="molecule type" value="Genomic_DNA"/>
</dbReference>
<comment type="caution">
    <text evidence="6">The sequence shown here is derived from an EMBL/GenBank/DDBJ whole genome shotgun (WGS) entry which is preliminary data.</text>
</comment>
<reference evidence="6 7" key="2">
    <citation type="submission" date="2015-05" db="EMBL/GenBank/DDBJ databases">
        <authorList>
            <person name="Morales-Cruz A."/>
            <person name="Amrine K.C."/>
            <person name="Cantu D."/>
        </authorList>
    </citation>
    <scope>NUCLEOTIDE SEQUENCE [LARGE SCALE GENOMIC DNA]</scope>
    <source>
        <strain evidence="6">UCRPC4</strain>
    </source>
</reference>
<dbReference type="Proteomes" id="UP000053317">
    <property type="component" value="Unassembled WGS sequence"/>
</dbReference>
<reference evidence="6 7" key="1">
    <citation type="submission" date="2015-05" db="EMBL/GenBank/DDBJ databases">
        <title>Distinctive expansion of gene families associated with plant cell wall degradation and secondary metabolism in the genomes of grapevine trunk pathogens.</title>
        <authorList>
            <person name="Lawrence D.P."/>
            <person name="Travadon R."/>
            <person name="Rolshausen P.E."/>
            <person name="Baumgartner K."/>
        </authorList>
    </citation>
    <scope>NUCLEOTIDE SEQUENCE [LARGE SCALE GENOMIC DNA]</scope>
    <source>
        <strain evidence="6">UCRPC4</strain>
    </source>
</reference>
<dbReference type="GO" id="GO:0008270">
    <property type="term" value="F:zinc ion binding"/>
    <property type="evidence" value="ECO:0007669"/>
    <property type="project" value="InterPro"/>
</dbReference>
<sequence length="512" mass="58053">MDSDDHKRALILCFFQASSALLDVYTKDEISTYLDKNDLSPSPDHLRRRQKGRSDELAALYLVIAIGGQCRGLHPLDLEYAAKYFARAQQLAFEGMLCNPSVNMIRIFLLMAFYMLGACRRNAAFMYLGVASKAASALGLHRDDQYRNLQPEERSIRLRTWKSLRILDMLVSSILGRPRDSTCTRSDDTPLDDSPGEVMDSRRLALNATFELCSLIDGIEQKLLKDNRIEADAAEEFLRHLRSWGRNLPEELCHFRGERIGVSDLVDQEICVGATHVACVYYFAIILITRPFLISYLMSKLHQKMSDSVHDAGLDQAQQLQISKLSNVCLDSAIYMSNTCYNAIKSGFLLNNMCMIKAWVFAAGLVLGFSLFVQGTGSTNEIEEAYDAAREVLKKISYLSPQARHYHERLTHFSEATAKHQKRHVEQRRKSLNPYVSQIFTIDIDQPEDQTYPSPNLGSVDQSTAGVDLTNDLFGINEYPTMQLEDPMALPFVWDELSIDYQPYDTFWNGIG</sequence>
<dbReference type="GO" id="GO:0005634">
    <property type="term" value="C:nucleus"/>
    <property type="evidence" value="ECO:0007669"/>
    <property type="project" value="TreeGrafter"/>
</dbReference>
<keyword evidence="7" id="KW-1185">Reference proteome</keyword>
<keyword evidence="4" id="KW-0472">Membrane</keyword>
<accession>A0A0G2EWL6</accession>
<dbReference type="SMART" id="SM00906">
    <property type="entry name" value="Fungal_trans"/>
    <property type="match status" value="1"/>
</dbReference>
<keyword evidence="3" id="KW-0539">Nucleus</keyword>
<keyword evidence="2" id="KW-0804">Transcription</keyword>
<dbReference type="OrthoDB" id="4064873at2759"/>
<evidence type="ECO:0000313" key="7">
    <source>
        <dbReference type="Proteomes" id="UP000053317"/>
    </source>
</evidence>
<dbReference type="AlphaFoldDB" id="A0A0G2EWL6"/>
<evidence type="ECO:0000256" key="1">
    <source>
        <dbReference type="ARBA" id="ARBA00023015"/>
    </source>
</evidence>
<proteinExistence type="predicted"/>
<dbReference type="GO" id="GO:0000435">
    <property type="term" value="P:positive regulation of transcription from RNA polymerase II promoter by galactose"/>
    <property type="evidence" value="ECO:0007669"/>
    <property type="project" value="TreeGrafter"/>
</dbReference>
<feature type="transmembrane region" description="Helical" evidence="4">
    <location>
        <begin position="280"/>
        <end position="298"/>
    </location>
</feature>
<evidence type="ECO:0000259" key="5">
    <source>
        <dbReference type="SMART" id="SM00906"/>
    </source>
</evidence>
<name>A0A0G2EWL6_PHACM</name>
<evidence type="ECO:0000256" key="2">
    <source>
        <dbReference type="ARBA" id="ARBA00023163"/>
    </source>
</evidence>
<dbReference type="PANTHER" id="PTHR47424:SF9">
    <property type="entry name" value="TAH-2"/>
    <property type="match status" value="1"/>
</dbReference>
<feature type="domain" description="Xylanolytic transcriptional activator regulatory" evidence="5">
    <location>
        <begin position="124"/>
        <end position="194"/>
    </location>
</feature>
<evidence type="ECO:0000256" key="4">
    <source>
        <dbReference type="SAM" id="Phobius"/>
    </source>
</evidence>
<dbReference type="InterPro" id="IPR051127">
    <property type="entry name" value="Fungal_SecMet_Regulators"/>
</dbReference>
<dbReference type="CDD" id="cd12148">
    <property type="entry name" value="fungal_TF_MHR"/>
    <property type="match status" value="1"/>
</dbReference>
<dbReference type="InterPro" id="IPR007219">
    <property type="entry name" value="XnlR_reg_dom"/>
</dbReference>
<organism evidence="6 7">
    <name type="scientific">Phaeomoniella chlamydospora</name>
    <name type="common">Phaeoacremonium chlamydosporum</name>
    <dbReference type="NCBI Taxonomy" id="158046"/>
    <lineage>
        <taxon>Eukaryota</taxon>
        <taxon>Fungi</taxon>
        <taxon>Dikarya</taxon>
        <taxon>Ascomycota</taxon>
        <taxon>Pezizomycotina</taxon>
        <taxon>Eurotiomycetes</taxon>
        <taxon>Chaetothyriomycetidae</taxon>
        <taxon>Phaeomoniellales</taxon>
        <taxon>Phaeomoniellaceae</taxon>
        <taxon>Phaeomoniella</taxon>
    </lineage>
</organism>
<keyword evidence="4" id="KW-0812">Transmembrane</keyword>
<dbReference type="GO" id="GO:0000978">
    <property type="term" value="F:RNA polymerase II cis-regulatory region sequence-specific DNA binding"/>
    <property type="evidence" value="ECO:0007669"/>
    <property type="project" value="TreeGrafter"/>
</dbReference>